<feature type="region of interest" description="Disordered" evidence="1">
    <location>
        <begin position="540"/>
        <end position="559"/>
    </location>
</feature>
<dbReference type="EMBL" id="SRLE01000012">
    <property type="protein sequence ID" value="TGD71797.1"/>
    <property type="molecule type" value="Genomic_DNA"/>
</dbReference>
<sequence length="559" mass="62490">MRKQPPRSPAPAPEATPAAQAANLAGPRAKGGWQDDIWVKVPGLAELKPQGRLIMSGRYTTIRAIGLLLALGGFHPSVSAGDWYRYTSDNFIVYSDDSERRTLNMLREFEAFREVVMTITGLPRQPENSRMQIVIFDSLGEYNAVAPEQTLGFFFESSAGPRMVVAPQSSDLELTETLYHEYIHYLLNEHSDFNYPRWYQEGFAEFLSTAQIDDGRAIIGEAPSNRLPTLQRDKPVKVEDLIAPSDAEWDSIFFVSRFYANAWLMTHYLQITGFTEEPALRQKLHDYLIRYDGGDHTVEAFEKAFGASAQDMDAQLKKYRLKRVGVLGLAVPEYAGEIRKLELGDNQSLFLRASLAAELGRGDEVLDYTGKRDDEAGGAAQLFALQAVELNHRDEIEEARASAEKALELAPDHIKVLEHLSHWEWDNYERALKNGEDGSAALERCLQYGQAAIAADPDDLGAYRYVWQAQQRRGENVAAAKTLMAAYQRAPSNSGINQAVGDFLLQIDKPQLARPFLQRVYNWSHSEETRKATAKKLARIDASAESGAAEEEADAAAEH</sequence>
<organism evidence="2 3">
    <name type="scientific">Mangrovimicrobium sediminis</name>
    <dbReference type="NCBI Taxonomy" id="2562682"/>
    <lineage>
        <taxon>Bacteria</taxon>
        <taxon>Pseudomonadati</taxon>
        <taxon>Pseudomonadota</taxon>
        <taxon>Gammaproteobacteria</taxon>
        <taxon>Cellvibrionales</taxon>
        <taxon>Halieaceae</taxon>
        <taxon>Mangrovimicrobium</taxon>
    </lineage>
</organism>
<dbReference type="SUPFAM" id="SSF48452">
    <property type="entry name" value="TPR-like"/>
    <property type="match status" value="1"/>
</dbReference>
<evidence type="ECO:0000313" key="3">
    <source>
        <dbReference type="Proteomes" id="UP000298050"/>
    </source>
</evidence>
<protein>
    <recommendedName>
        <fullName evidence="4">DUF1570 domain-containing protein</fullName>
    </recommendedName>
</protein>
<dbReference type="Gene3D" id="1.25.40.10">
    <property type="entry name" value="Tetratricopeptide repeat domain"/>
    <property type="match status" value="1"/>
</dbReference>
<dbReference type="Proteomes" id="UP000298050">
    <property type="component" value="Unassembled WGS sequence"/>
</dbReference>
<name>A0A4Z0LXC7_9GAMM</name>
<accession>A0A4Z0LXC7</accession>
<keyword evidence="3" id="KW-1185">Reference proteome</keyword>
<dbReference type="Gene3D" id="3.40.30.160">
    <property type="entry name" value="Collagenase ColT, N-terminal domain"/>
    <property type="match status" value="1"/>
</dbReference>
<proteinExistence type="predicted"/>
<evidence type="ECO:0000256" key="1">
    <source>
        <dbReference type="SAM" id="MobiDB-lite"/>
    </source>
</evidence>
<dbReference type="OrthoDB" id="5523615at2"/>
<reference evidence="2 3" key="1">
    <citation type="submission" date="2019-04" db="EMBL/GenBank/DDBJ databases">
        <title>Taxonomy of novel Haliea sp. from mangrove soil of West Coast of India.</title>
        <authorList>
            <person name="Verma A."/>
            <person name="Kumar P."/>
            <person name="Krishnamurthi S."/>
        </authorList>
    </citation>
    <scope>NUCLEOTIDE SEQUENCE [LARGE SCALE GENOMIC DNA]</scope>
    <source>
        <strain evidence="2 3">SAOS-164</strain>
    </source>
</reference>
<feature type="compositionally biased region" description="Acidic residues" evidence="1">
    <location>
        <begin position="548"/>
        <end position="559"/>
    </location>
</feature>
<dbReference type="InterPro" id="IPR011990">
    <property type="entry name" value="TPR-like_helical_dom_sf"/>
</dbReference>
<evidence type="ECO:0008006" key="4">
    <source>
        <dbReference type="Google" id="ProtNLM"/>
    </source>
</evidence>
<evidence type="ECO:0000313" key="2">
    <source>
        <dbReference type="EMBL" id="TGD71797.1"/>
    </source>
</evidence>
<gene>
    <name evidence="2" type="ORF">E4634_16920</name>
</gene>
<dbReference type="RefSeq" id="WP_135445841.1">
    <property type="nucleotide sequence ID" value="NZ_SRLE01000012.1"/>
</dbReference>
<comment type="caution">
    <text evidence="2">The sequence shown here is derived from an EMBL/GenBank/DDBJ whole genome shotgun (WGS) entry which is preliminary data.</text>
</comment>
<dbReference type="AlphaFoldDB" id="A0A4Z0LXC7"/>